<evidence type="ECO:0000313" key="1">
    <source>
        <dbReference type="EMBL" id="MBX70990.1"/>
    </source>
</evidence>
<organism evidence="1">
    <name type="scientific">Rhizophora mucronata</name>
    <name type="common">Asiatic mangrove</name>
    <dbReference type="NCBI Taxonomy" id="61149"/>
    <lineage>
        <taxon>Eukaryota</taxon>
        <taxon>Viridiplantae</taxon>
        <taxon>Streptophyta</taxon>
        <taxon>Embryophyta</taxon>
        <taxon>Tracheophyta</taxon>
        <taxon>Spermatophyta</taxon>
        <taxon>Magnoliopsida</taxon>
        <taxon>eudicotyledons</taxon>
        <taxon>Gunneridae</taxon>
        <taxon>Pentapetalae</taxon>
        <taxon>rosids</taxon>
        <taxon>fabids</taxon>
        <taxon>Malpighiales</taxon>
        <taxon>Rhizophoraceae</taxon>
        <taxon>Rhizophora</taxon>
    </lineage>
</organism>
<sequence length="48" mass="5496">MVGHKAKQVIDRLWFYCDKHNLIKVKSISKGITELKGCVVHFGVLQAR</sequence>
<reference evidence="1" key="1">
    <citation type="submission" date="2018-02" db="EMBL/GenBank/DDBJ databases">
        <title>Rhizophora mucronata_Transcriptome.</title>
        <authorList>
            <person name="Meera S.P."/>
            <person name="Sreeshan A."/>
            <person name="Augustine A."/>
        </authorList>
    </citation>
    <scope>NUCLEOTIDE SEQUENCE</scope>
    <source>
        <tissue evidence="1">Leaf</tissue>
    </source>
</reference>
<name>A0A2P2QVE8_RHIMU</name>
<dbReference type="AlphaFoldDB" id="A0A2P2QVE8"/>
<accession>A0A2P2QVE8</accession>
<protein>
    <submittedName>
        <fullName evidence="1">Uncharacterized protein</fullName>
    </submittedName>
</protein>
<proteinExistence type="predicted"/>
<dbReference type="EMBL" id="GGEC01090506">
    <property type="protein sequence ID" value="MBX70990.1"/>
    <property type="molecule type" value="Transcribed_RNA"/>
</dbReference>